<reference evidence="1" key="1">
    <citation type="submission" date="2020-06" db="EMBL/GenBank/DDBJ databases">
        <authorList>
            <consortium name="Plant Systems Biology data submission"/>
        </authorList>
    </citation>
    <scope>NUCLEOTIDE SEQUENCE</scope>
    <source>
        <strain evidence="1">D6</strain>
    </source>
</reference>
<comment type="caution">
    <text evidence="1">The sequence shown here is derived from an EMBL/GenBank/DDBJ whole genome shotgun (WGS) entry which is preliminary data.</text>
</comment>
<dbReference type="AlphaFoldDB" id="A0A9N8EAH7"/>
<evidence type="ECO:0000313" key="2">
    <source>
        <dbReference type="Proteomes" id="UP001153069"/>
    </source>
</evidence>
<accession>A0A9N8EAH7</accession>
<gene>
    <name evidence="1" type="ORF">SEMRO_809_G205620.1</name>
</gene>
<organism evidence="1 2">
    <name type="scientific">Seminavis robusta</name>
    <dbReference type="NCBI Taxonomy" id="568900"/>
    <lineage>
        <taxon>Eukaryota</taxon>
        <taxon>Sar</taxon>
        <taxon>Stramenopiles</taxon>
        <taxon>Ochrophyta</taxon>
        <taxon>Bacillariophyta</taxon>
        <taxon>Bacillariophyceae</taxon>
        <taxon>Bacillariophycidae</taxon>
        <taxon>Naviculales</taxon>
        <taxon>Naviculaceae</taxon>
        <taxon>Seminavis</taxon>
    </lineage>
</organism>
<keyword evidence="2" id="KW-1185">Reference proteome</keyword>
<evidence type="ECO:0000313" key="1">
    <source>
        <dbReference type="EMBL" id="CAB9516825.1"/>
    </source>
</evidence>
<dbReference type="OrthoDB" id="49543at2759"/>
<name>A0A9N8EAH7_9STRA</name>
<protein>
    <submittedName>
        <fullName evidence="1">Uncharacterized protein</fullName>
    </submittedName>
</protein>
<dbReference type="EMBL" id="CAICTM010000808">
    <property type="protein sequence ID" value="CAB9516825.1"/>
    <property type="molecule type" value="Genomic_DNA"/>
</dbReference>
<sequence>MSARTIPVDTSNCRFRRSLAGVLLIGCLVLDLQAVRISRDLAITTRDVAVGAPMTNDVPLKKRGDIDEAPFVLDSVCGGCRTTRVIREGRHVLCGKLVQETITRTPTMTFEQAGQHVVQQHPKCQVCLASSCHDEKTRYWRYDRVFPQILQATSHYLPSVPHEYRLPQELLDAAKSQGADEMDDTYKQFFRDPQNSYPNRRYLFEYNPSLIRIPKEMLPNLTTPNGETPAYLASYRLSTYDNCFHPNTSKQMLGGIWKDALQHVEHLGLALLRADLSIIQDVALRPSRKFFGKFEDYRLFLLKGQIYIATFCHMAPLWIHSTTNNTKPVLARDQYIVPRLHPREKGNTDPNSFHVSMGQQVTLCSGHDEDKKHAKSVHYFLNSKDELVVETRPLDPHVVQKARLAGEPNPKDTVRSHASPNPSHFNRAEVDFAARFQFWGYPFTEDRGSACCVHFEDPRFKTGNLLLGISHAKPNRSGTGEELWPTITMCLGFIPLSQRRPTVLWPSLDSSACLRIQRIKLHTILWPTRPGRSFRSPTPPTSAPKYLLCLE</sequence>
<proteinExistence type="predicted"/>
<dbReference type="Proteomes" id="UP001153069">
    <property type="component" value="Unassembled WGS sequence"/>
</dbReference>